<feature type="binding site" evidence="9">
    <location>
        <begin position="186"/>
        <end position="187"/>
    </location>
    <ligand>
        <name>2-[(2R,5Z)-2-carboxy-4-methylthiazol-5(2H)-ylidene]ethyl phosphate</name>
        <dbReference type="ChEBI" id="CHEBI:62899"/>
    </ligand>
</feature>
<dbReference type="PANTHER" id="PTHR20857">
    <property type="entry name" value="THIAMINE-PHOSPHATE PYROPHOSPHORYLASE"/>
    <property type="match status" value="1"/>
</dbReference>
<keyword evidence="14" id="KW-1185">Reference proteome</keyword>
<comment type="function">
    <text evidence="9">Condenses 4-methyl-5-(beta-hydroxyethyl)thiazole monophosphate (THZ-P) and 2-methyl-4-amino-5-hydroxymethyl pyrimidine pyrophosphate (HMP-PP) to form thiamine monophosphate (TMP).</text>
</comment>
<keyword evidence="2 9" id="KW-0808">Transferase</keyword>
<evidence type="ECO:0000256" key="11">
    <source>
        <dbReference type="RuleBase" id="RU004253"/>
    </source>
</evidence>
<evidence type="ECO:0000256" key="4">
    <source>
        <dbReference type="ARBA" id="ARBA00022842"/>
    </source>
</evidence>
<dbReference type="CDD" id="cd00564">
    <property type="entry name" value="TMP_TenI"/>
    <property type="match status" value="1"/>
</dbReference>
<evidence type="ECO:0000256" key="7">
    <source>
        <dbReference type="ARBA" id="ARBA00047851"/>
    </source>
</evidence>
<feature type="binding site" evidence="9">
    <location>
        <begin position="39"/>
        <end position="43"/>
    </location>
    <ligand>
        <name>4-amino-2-methyl-5-(diphosphooxymethyl)pyrimidine</name>
        <dbReference type="ChEBI" id="CHEBI:57841"/>
    </ligand>
</feature>
<feature type="binding site" evidence="9">
    <location>
        <position position="71"/>
    </location>
    <ligand>
        <name>4-amino-2-methyl-5-(diphosphooxymethyl)pyrimidine</name>
        <dbReference type="ChEBI" id="CHEBI:57841"/>
    </ligand>
</feature>
<dbReference type="GO" id="GO:0004789">
    <property type="term" value="F:thiamine-phosphate diphosphorylase activity"/>
    <property type="evidence" value="ECO:0007669"/>
    <property type="project" value="UniProtKB-UniRule"/>
</dbReference>
<evidence type="ECO:0000256" key="2">
    <source>
        <dbReference type="ARBA" id="ARBA00022679"/>
    </source>
</evidence>
<dbReference type="Proteomes" id="UP000295711">
    <property type="component" value="Unassembled WGS sequence"/>
</dbReference>
<evidence type="ECO:0000256" key="1">
    <source>
        <dbReference type="ARBA" id="ARBA00005165"/>
    </source>
</evidence>
<feature type="domain" description="Thiamine phosphate synthase/TenI" evidence="12">
    <location>
        <begin position="8"/>
        <end position="189"/>
    </location>
</feature>
<evidence type="ECO:0000259" key="12">
    <source>
        <dbReference type="Pfam" id="PF02581"/>
    </source>
</evidence>
<dbReference type="GO" id="GO:0009229">
    <property type="term" value="P:thiamine diphosphate biosynthetic process"/>
    <property type="evidence" value="ECO:0007669"/>
    <property type="project" value="UniProtKB-UniRule"/>
</dbReference>
<keyword evidence="3 9" id="KW-0479">Metal-binding</keyword>
<feature type="binding site" evidence="9">
    <location>
        <position position="72"/>
    </location>
    <ligand>
        <name>Mg(2+)</name>
        <dbReference type="ChEBI" id="CHEBI:18420"/>
    </ligand>
</feature>
<keyword evidence="5 9" id="KW-0784">Thiamine biosynthesis</keyword>
<evidence type="ECO:0000256" key="5">
    <source>
        <dbReference type="ARBA" id="ARBA00022977"/>
    </source>
</evidence>
<dbReference type="RefSeq" id="WP_243115496.1">
    <property type="nucleotide sequence ID" value="NZ_JANKAQ010000007.1"/>
</dbReference>
<dbReference type="InterPro" id="IPR034291">
    <property type="entry name" value="TMP_synthase"/>
</dbReference>
<dbReference type="Gene3D" id="3.20.20.70">
    <property type="entry name" value="Aldolase class I"/>
    <property type="match status" value="1"/>
</dbReference>
<evidence type="ECO:0000256" key="6">
    <source>
        <dbReference type="ARBA" id="ARBA00047334"/>
    </source>
</evidence>
<dbReference type="NCBIfam" id="TIGR00693">
    <property type="entry name" value="thiE"/>
    <property type="match status" value="1"/>
</dbReference>
<dbReference type="HAMAP" id="MF_00097">
    <property type="entry name" value="TMP_synthase"/>
    <property type="match status" value="1"/>
</dbReference>
<feature type="binding site" evidence="9">
    <location>
        <position position="91"/>
    </location>
    <ligand>
        <name>Mg(2+)</name>
        <dbReference type="ChEBI" id="CHEBI:18420"/>
    </ligand>
</feature>
<proteinExistence type="inferred from homology"/>
<evidence type="ECO:0000256" key="9">
    <source>
        <dbReference type="HAMAP-Rule" id="MF_00097"/>
    </source>
</evidence>
<organism evidence="13 14">
    <name type="scientific">Frisingicoccus caecimuris</name>
    <dbReference type="NCBI Taxonomy" id="1796636"/>
    <lineage>
        <taxon>Bacteria</taxon>
        <taxon>Bacillati</taxon>
        <taxon>Bacillota</taxon>
        <taxon>Clostridia</taxon>
        <taxon>Lachnospirales</taxon>
        <taxon>Lachnospiraceae</taxon>
        <taxon>Frisingicoccus</taxon>
    </lineage>
</organism>
<comment type="catalytic activity">
    <reaction evidence="6 9 10">
        <text>4-methyl-5-(2-phosphooxyethyl)-thiazole + 4-amino-2-methyl-5-(diphosphooxymethyl)pyrimidine + H(+) = thiamine phosphate + diphosphate</text>
        <dbReference type="Rhea" id="RHEA:22328"/>
        <dbReference type="ChEBI" id="CHEBI:15378"/>
        <dbReference type="ChEBI" id="CHEBI:33019"/>
        <dbReference type="ChEBI" id="CHEBI:37575"/>
        <dbReference type="ChEBI" id="CHEBI:57841"/>
        <dbReference type="ChEBI" id="CHEBI:58296"/>
        <dbReference type="EC" id="2.5.1.3"/>
    </reaction>
</comment>
<evidence type="ECO:0000313" key="14">
    <source>
        <dbReference type="Proteomes" id="UP000295711"/>
    </source>
</evidence>
<comment type="cofactor">
    <cofactor evidence="9">
        <name>Mg(2+)</name>
        <dbReference type="ChEBI" id="CHEBI:18420"/>
    </cofactor>
    <text evidence="9">Binds 1 Mg(2+) ion per subunit.</text>
</comment>
<dbReference type="UniPathway" id="UPA00060">
    <property type="reaction ID" value="UER00141"/>
</dbReference>
<comment type="catalytic activity">
    <reaction evidence="7 9 10">
        <text>2-(2-carboxy-4-methylthiazol-5-yl)ethyl phosphate + 4-amino-2-methyl-5-(diphosphooxymethyl)pyrimidine + 2 H(+) = thiamine phosphate + CO2 + diphosphate</text>
        <dbReference type="Rhea" id="RHEA:47848"/>
        <dbReference type="ChEBI" id="CHEBI:15378"/>
        <dbReference type="ChEBI" id="CHEBI:16526"/>
        <dbReference type="ChEBI" id="CHEBI:33019"/>
        <dbReference type="ChEBI" id="CHEBI:37575"/>
        <dbReference type="ChEBI" id="CHEBI:57841"/>
        <dbReference type="ChEBI" id="CHEBI:62890"/>
        <dbReference type="EC" id="2.5.1.3"/>
    </reaction>
</comment>
<dbReference type="EMBL" id="SLXA01000005">
    <property type="protein sequence ID" value="TCO84815.1"/>
    <property type="molecule type" value="Genomic_DNA"/>
</dbReference>
<feature type="binding site" evidence="9">
    <location>
        <begin position="136"/>
        <end position="138"/>
    </location>
    <ligand>
        <name>2-[(2R,5Z)-2-carboxy-4-methylthiazol-5(2H)-ylidene]ethyl phosphate</name>
        <dbReference type="ChEBI" id="CHEBI:62899"/>
    </ligand>
</feature>
<evidence type="ECO:0000256" key="10">
    <source>
        <dbReference type="RuleBase" id="RU003826"/>
    </source>
</evidence>
<dbReference type="GO" id="GO:0009228">
    <property type="term" value="P:thiamine biosynthetic process"/>
    <property type="evidence" value="ECO:0007669"/>
    <property type="project" value="UniProtKB-KW"/>
</dbReference>
<feature type="binding site" evidence="9">
    <location>
        <position position="110"/>
    </location>
    <ligand>
        <name>4-amino-2-methyl-5-(diphosphooxymethyl)pyrimidine</name>
        <dbReference type="ChEBI" id="CHEBI:57841"/>
    </ligand>
</feature>
<dbReference type="InterPro" id="IPR036206">
    <property type="entry name" value="ThiamineP_synth_sf"/>
</dbReference>
<accession>A0A4R2LMH5</accession>
<dbReference type="PANTHER" id="PTHR20857:SF15">
    <property type="entry name" value="THIAMINE-PHOSPHATE SYNTHASE"/>
    <property type="match status" value="1"/>
</dbReference>
<gene>
    <name evidence="9" type="primary">thiE</name>
    <name evidence="13" type="ORF">EV212_10578</name>
</gene>
<evidence type="ECO:0000256" key="3">
    <source>
        <dbReference type="ARBA" id="ARBA00022723"/>
    </source>
</evidence>
<dbReference type="GO" id="GO:0000287">
    <property type="term" value="F:magnesium ion binding"/>
    <property type="evidence" value="ECO:0007669"/>
    <property type="project" value="UniProtKB-UniRule"/>
</dbReference>
<dbReference type="InterPro" id="IPR022998">
    <property type="entry name" value="ThiamineP_synth_TenI"/>
</dbReference>
<dbReference type="Pfam" id="PF02581">
    <property type="entry name" value="TMP-TENI"/>
    <property type="match status" value="1"/>
</dbReference>
<comment type="similarity">
    <text evidence="9 10">Belongs to the thiamine-phosphate synthase family.</text>
</comment>
<evidence type="ECO:0000256" key="8">
    <source>
        <dbReference type="ARBA" id="ARBA00047883"/>
    </source>
</evidence>
<dbReference type="GO" id="GO:0005737">
    <property type="term" value="C:cytoplasm"/>
    <property type="evidence" value="ECO:0007669"/>
    <property type="project" value="TreeGrafter"/>
</dbReference>
<reference evidence="13 14" key="1">
    <citation type="submission" date="2019-03" db="EMBL/GenBank/DDBJ databases">
        <title>Genomic Encyclopedia of Type Strains, Phase IV (KMG-IV): sequencing the most valuable type-strain genomes for metagenomic binning, comparative biology and taxonomic classification.</title>
        <authorList>
            <person name="Goeker M."/>
        </authorList>
    </citation>
    <scope>NUCLEOTIDE SEQUENCE [LARGE SCALE GENOMIC DNA]</scope>
    <source>
        <strain evidence="13 14">DSM 28559</strain>
    </source>
</reference>
<protein>
    <recommendedName>
        <fullName evidence="9">Thiamine-phosphate synthase</fullName>
        <shortName evidence="9">TP synthase</shortName>
        <shortName evidence="9">TPS</shortName>
        <ecNumber evidence="9">2.5.1.3</ecNumber>
    </recommendedName>
    <alternativeName>
        <fullName evidence="9">Thiamine-phosphate pyrophosphorylase</fullName>
        <shortName evidence="9">TMP pyrophosphorylase</shortName>
        <shortName evidence="9">TMP-PPase</shortName>
    </alternativeName>
</protein>
<dbReference type="SUPFAM" id="SSF51391">
    <property type="entry name" value="Thiamin phosphate synthase"/>
    <property type="match status" value="1"/>
</dbReference>
<keyword evidence="4 9" id="KW-0460">Magnesium</keyword>
<name>A0A4R2LMH5_9FIRM</name>
<evidence type="ECO:0000313" key="13">
    <source>
        <dbReference type="EMBL" id="TCO84815.1"/>
    </source>
</evidence>
<sequence>MDKNLLQLYAVTDRQWLREGQSLAEVVEAAIKGGVTLVQLREKAMGDDEFVQEAFEVKKVTDAYGIPLIINDNLKVCQACDAAGVHVGQEDLCAEKARALLGPDKIIGVTAKTVEQAREAVRQGADYLGSGAMFGSSTKTEARSMTLEEFQAIRQAVSVPIVLIGGIDAENICELKGSGAQGAAVVSGIFAQPDVEAAARKLKKLSLEVFP</sequence>
<comment type="catalytic activity">
    <reaction evidence="8 9 10">
        <text>2-[(2R,5Z)-2-carboxy-4-methylthiazol-5(2H)-ylidene]ethyl phosphate + 4-amino-2-methyl-5-(diphosphooxymethyl)pyrimidine + 2 H(+) = thiamine phosphate + CO2 + diphosphate</text>
        <dbReference type="Rhea" id="RHEA:47844"/>
        <dbReference type="ChEBI" id="CHEBI:15378"/>
        <dbReference type="ChEBI" id="CHEBI:16526"/>
        <dbReference type="ChEBI" id="CHEBI:33019"/>
        <dbReference type="ChEBI" id="CHEBI:37575"/>
        <dbReference type="ChEBI" id="CHEBI:57841"/>
        <dbReference type="ChEBI" id="CHEBI:62899"/>
        <dbReference type="EC" id="2.5.1.3"/>
    </reaction>
</comment>
<dbReference type="AlphaFoldDB" id="A0A4R2LMH5"/>
<feature type="binding site" evidence="9">
    <location>
        <position position="166"/>
    </location>
    <ligand>
        <name>2-[(2R,5Z)-2-carboxy-4-methylthiazol-5(2H)-ylidene]ethyl phosphate</name>
        <dbReference type="ChEBI" id="CHEBI:62899"/>
    </ligand>
</feature>
<comment type="pathway">
    <text evidence="1 9 11">Cofactor biosynthesis; thiamine diphosphate biosynthesis; thiamine phosphate from 4-amino-2-methyl-5-diphosphomethylpyrimidine and 4-methyl-5-(2-phosphoethyl)-thiazole: step 1/1.</text>
</comment>
<dbReference type="EC" id="2.5.1.3" evidence="9"/>
<feature type="binding site" evidence="9">
    <location>
        <position position="139"/>
    </location>
    <ligand>
        <name>4-amino-2-methyl-5-(diphosphooxymethyl)pyrimidine</name>
        <dbReference type="ChEBI" id="CHEBI:57841"/>
    </ligand>
</feature>
<comment type="caution">
    <text evidence="13">The sequence shown here is derived from an EMBL/GenBank/DDBJ whole genome shotgun (WGS) entry which is preliminary data.</text>
</comment>
<dbReference type="InterPro" id="IPR013785">
    <property type="entry name" value="Aldolase_TIM"/>
</dbReference>
<dbReference type="FunFam" id="3.20.20.70:FF:000096">
    <property type="entry name" value="Thiamine-phosphate synthase"/>
    <property type="match status" value="1"/>
</dbReference>